<dbReference type="PATRIC" id="fig|322095.3.peg.288"/>
<evidence type="ECO:0000313" key="1">
    <source>
        <dbReference type="EMBL" id="KXB77949.1"/>
    </source>
</evidence>
<dbReference type="Proteomes" id="UP000070224">
    <property type="component" value="Unassembled WGS sequence"/>
</dbReference>
<organism evidence="1 2">
    <name type="scientific">Porphyromonas somerae</name>
    <dbReference type="NCBI Taxonomy" id="322095"/>
    <lineage>
        <taxon>Bacteria</taxon>
        <taxon>Pseudomonadati</taxon>
        <taxon>Bacteroidota</taxon>
        <taxon>Bacteroidia</taxon>
        <taxon>Bacteroidales</taxon>
        <taxon>Porphyromonadaceae</taxon>
        <taxon>Porphyromonas</taxon>
    </lineage>
</organism>
<sequence>MDVIQFFNDVADSEEAMSRITHKLCRNIIQGLDEATLRELRSRASLDWYLRKLVDARLEKQGPSDATPIQYNKSWRAYLKDIQQRKLGRISLARKKLREAFPHIEWQAQCKILSFFLQDSSKDARTWALQTLMYQWEMFAGRGERLRSQWVAMVLDLWEKYKERDVALFIIRHADEACVLRLDQELAKVVGYQRVALRLGANPHYELDTSRLSTLEWLYAMAKLQRPVSREACEAALAEMLMETIASNSCPPMREVDTFSFALDDGVSLALWCLGELKYPDLIMDFAFCDRRLQTDLSYLRNLSISPEKYWEVMCRAAPSYFSLPRIREYKLERFEEFLKRYPIFRDLVEKYGFGIA</sequence>
<dbReference type="AlphaFoldDB" id="A0A134BDG8"/>
<dbReference type="RefSeq" id="WP_060934859.1">
    <property type="nucleotide sequence ID" value="NZ_KQ960414.1"/>
</dbReference>
<proteinExistence type="predicted"/>
<accession>A0A134BDG8</accession>
<protein>
    <submittedName>
        <fullName evidence="1">Uncharacterized protein</fullName>
    </submittedName>
</protein>
<comment type="caution">
    <text evidence="1">The sequence shown here is derived from an EMBL/GenBank/DDBJ whole genome shotgun (WGS) entry which is preliminary data.</text>
</comment>
<gene>
    <name evidence="1" type="ORF">HMPREF3185_00290</name>
</gene>
<name>A0A134BDG8_9PORP</name>
<keyword evidence="2" id="KW-1185">Reference proteome</keyword>
<evidence type="ECO:0000313" key="2">
    <source>
        <dbReference type="Proteomes" id="UP000070224"/>
    </source>
</evidence>
<reference evidence="2" key="1">
    <citation type="submission" date="2016-01" db="EMBL/GenBank/DDBJ databases">
        <authorList>
            <person name="Mitreva M."/>
            <person name="Pepin K.H."/>
            <person name="Mihindukulasuriya K.A."/>
            <person name="Fulton R."/>
            <person name="Fronick C."/>
            <person name="O'Laughlin M."/>
            <person name="Miner T."/>
            <person name="Herter B."/>
            <person name="Rosa B.A."/>
            <person name="Cordes M."/>
            <person name="Tomlinson C."/>
            <person name="Wollam A."/>
            <person name="Palsikar V.B."/>
            <person name="Mardis E.R."/>
            <person name="Wilson R.K."/>
        </authorList>
    </citation>
    <scope>NUCLEOTIDE SEQUENCE [LARGE SCALE GENOMIC DNA]</scope>
    <source>
        <strain evidence="2">KA00683</strain>
    </source>
</reference>
<dbReference type="STRING" id="322095.HMPREF3185_00290"/>
<dbReference type="EMBL" id="LSDK01000021">
    <property type="protein sequence ID" value="KXB77949.1"/>
    <property type="molecule type" value="Genomic_DNA"/>
</dbReference>